<keyword evidence="10" id="KW-1185">Reference proteome</keyword>
<feature type="transmembrane region" description="Helical" evidence="7">
    <location>
        <begin position="131"/>
        <end position="148"/>
    </location>
</feature>
<dbReference type="RefSeq" id="WP_382404723.1">
    <property type="nucleotide sequence ID" value="NZ_JBHSWH010000001.1"/>
</dbReference>
<evidence type="ECO:0000256" key="4">
    <source>
        <dbReference type="ARBA" id="ARBA00022989"/>
    </source>
</evidence>
<feature type="transmembrane region" description="Helical" evidence="7">
    <location>
        <begin position="274"/>
        <end position="296"/>
    </location>
</feature>
<feature type="transmembrane region" description="Helical" evidence="7">
    <location>
        <begin position="245"/>
        <end position="268"/>
    </location>
</feature>
<dbReference type="PANTHER" id="PTHR33885">
    <property type="entry name" value="PHAGE SHOCK PROTEIN C"/>
    <property type="match status" value="1"/>
</dbReference>
<dbReference type="InterPro" id="IPR052027">
    <property type="entry name" value="PspC"/>
</dbReference>
<sequence>MTQQTSATQPPPPVQHGDALDRLFAAARLFGVVRGAADKWFGGVCAGLARRWNVDPLIVRAGFLLATVLFGIGIPAYFLAWILLPDEAGEIVVEKAVRHGHASSIVLCVVAAAVSFGGFGVFWSIGSGWGVFGQAVGLAFLAWAFLAWNGHGPGARRPDESTSDWGNRLSDAMRNRQTDAAATPSNTPMPPRAQAGPQPEPSIGNRAAAAGAAARDGRIDLTKQATVTPTAPTAPVRLKRRRLGVALSFAIIGISVLAGAFTALVLVGTSHGDSALQVGLAAGAAVAALALVIGGLAGRRGGALGPLATVVALVALLTSAALPTGMPWTGRIGDQSWRPTSVAPGTQHNFAMRVGDGKLDLRDVGGTGLAAHTHLNTRVNVGQLTITVPADTTVRVKGYVNIGGIEVVRGGQHLVNYGGVDTHRTVTVGTGSKVIDLDARVGIGNITIKEQS</sequence>
<comment type="caution">
    <text evidence="9">The sequence shown here is derived from an EMBL/GenBank/DDBJ whole genome shotgun (WGS) entry which is preliminary data.</text>
</comment>
<evidence type="ECO:0000313" key="10">
    <source>
        <dbReference type="Proteomes" id="UP001596298"/>
    </source>
</evidence>
<feature type="domain" description="Phage shock protein PspC N-terminal" evidence="8">
    <location>
        <begin position="33"/>
        <end position="87"/>
    </location>
</feature>
<proteinExistence type="predicted"/>
<evidence type="ECO:0000256" key="2">
    <source>
        <dbReference type="ARBA" id="ARBA00022475"/>
    </source>
</evidence>
<dbReference type="InterPro" id="IPR007168">
    <property type="entry name" value="Phageshock_PspC_N"/>
</dbReference>
<keyword evidence="2" id="KW-1003">Cell membrane</keyword>
<protein>
    <submittedName>
        <fullName evidence="9">PspC domain-containing protein</fullName>
    </submittedName>
</protein>
<evidence type="ECO:0000256" key="5">
    <source>
        <dbReference type="ARBA" id="ARBA00023136"/>
    </source>
</evidence>
<keyword evidence="5 7" id="KW-0472">Membrane</keyword>
<evidence type="ECO:0000256" key="1">
    <source>
        <dbReference type="ARBA" id="ARBA00004162"/>
    </source>
</evidence>
<feature type="transmembrane region" description="Helical" evidence="7">
    <location>
        <begin position="57"/>
        <end position="84"/>
    </location>
</feature>
<dbReference type="Pfam" id="PF04024">
    <property type="entry name" value="PspC"/>
    <property type="match status" value="1"/>
</dbReference>
<feature type="transmembrane region" description="Helical" evidence="7">
    <location>
        <begin position="303"/>
        <end position="322"/>
    </location>
</feature>
<feature type="region of interest" description="Disordered" evidence="6">
    <location>
        <begin position="178"/>
        <end position="209"/>
    </location>
</feature>
<keyword evidence="3 7" id="KW-0812">Transmembrane</keyword>
<dbReference type="PANTHER" id="PTHR33885:SF3">
    <property type="entry name" value="PHAGE SHOCK PROTEIN C"/>
    <property type="match status" value="1"/>
</dbReference>
<feature type="transmembrane region" description="Helical" evidence="7">
    <location>
        <begin position="105"/>
        <end position="125"/>
    </location>
</feature>
<organism evidence="9 10">
    <name type="scientific">Flexivirga alba</name>
    <dbReference type="NCBI Taxonomy" id="702742"/>
    <lineage>
        <taxon>Bacteria</taxon>
        <taxon>Bacillati</taxon>
        <taxon>Actinomycetota</taxon>
        <taxon>Actinomycetes</taxon>
        <taxon>Micrococcales</taxon>
        <taxon>Dermacoccaceae</taxon>
        <taxon>Flexivirga</taxon>
    </lineage>
</organism>
<evidence type="ECO:0000259" key="8">
    <source>
        <dbReference type="Pfam" id="PF04024"/>
    </source>
</evidence>
<comment type="subcellular location">
    <subcellularLocation>
        <location evidence="1">Cell membrane</location>
        <topology evidence="1">Single-pass membrane protein</topology>
    </subcellularLocation>
</comment>
<accession>A0ABW2ANC8</accession>
<evidence type="ECO:0000256" key="6">
    <source>
        <dbReference type="SAM" id="MobiDB-lite"/>
    </source>
</evidence>
<evidence type="ECO:0000313" key="9">
    <source>
        <dbReference type="EMBL" id="MFC6708060.1"/>
    </source>
</evidence>
<evidence type="ECO:0000256" key="7">
    <source>
        <dbReference type="SAM" id="Phobius"/>
    </source>
</evidence>
<dbReference type="Proteomes" id="UP001596298">
    <property type="component" value="Unassembled WGS sequence"/>
</dbReference>
<keyword evidence="4 7" id="KW-1133">Transmembrane helix</keyword>
<name>A0ABW2ANC8_9MICO</name>
<evidence type="ECO:0000256" key="3">
    <source>
        <dbReference type="ARBA" id="ARBA00022692"/>
    </source>
</evidence>
<dbReference type="EMBL" id="JBHSWH010000001">
    <property type="protein sequence ID" value="MFC6708060.1"/>
    <property type="molecule type" value="Genomic_DNA"/>
</dbReference>
<gene>
    <name evidence="9" type="ORF">ACFQDH_23180</name>
</gene>
<reference evidence="10" key="1">
    <citation type="journal article" date="2019" name="Int. J. Syst. Evol. Microbiol.">
        <title>The Global Catalogue of Microorganisms (GCM) 10K type strain sequencing project: providing services to taxonomists for standard genome sequencing and annotation.</title>
        <authorList>
            <consortium name="The Broad Institute Genomics Platform"/>
            <consortium name="The Broad Institute Genome Sequencing Center for Infectious Disease"/>
            <person name="Wu L."/>
            <person name="Ma J."/>
        </authorList>
    </citation>
    <scope>NUCLEOTIDE SEQUENCE [LARGE SCALE GENOMIC DNA]</scope>
    <source>
        <strain evidence="10">CCUG 58127</strain>
    </source>
</reference>